<proteinExistence type="predicted"/>
<feature type="region of interest" description="Disordered" evidence="1">
    <location>
        <begin position="54"/>
        <end position="126"/>
    </location>
</feature>
<keyword evidence="3" id="KW-1185">Reference proteome</keyword>
<comment type="caution">
    <text evidence="2">The sequence shown here is derived from an EMBL/GenBank/DDBJ whole genome shotgun (WGS) entry which is preliminary data.</text>
</comment>
<evidence type="ECO:0000313" key="3">
    <source>
        <dbReference type="Proteomes" id="UP000308549"/>
    </source>
</evidence>
<protein>
    <submittedName>
        <fullName evidence="2">Uncharacterized protein</fullName>
    </submittedName>
</protein>
<sequence>MPYDYKVAKTAITENDKDRILCLFLNADWATINAAIDWEKATMMFDCASVSSMRVGGDGEVTPKPSTGKKRKGKAAGAEQGAEGSEETPTKKGKAEGKKKKVSKATVEAEDEETADGKVKMEFDGE</sequence>
<accession>A0A4U0TLE1</accession>
<feature type="compositionally biased region" description="Basic and acidic residues" evidence="1">
    <location>
        <begin position="115"/>
        <end position="126"/>
    </location>
</feature>
<gene>
    <name evidence="2" type="ORF">B0A50_07656</name>
</gene>
<evidence type="ECO:0000256" key="1">
    <source>
        <dbReference type="SAM" id="MobiDB-lite"/>
    </source>
</evidence>
<reference evidence="2 3" key="1">
    <citation type="submission" date="2017-03" db="EMBL/GenBank/DDBJ databases">
        <title>Genomes of endolithic fungi from Antarctica.</title>
        <authorList>
            <person name="Coleine C."/>
            <person name="Masonjones S."/>
            <person name="Stajich J.E."/>
        </authorList>
    </citation>
    <scope>NUCLEOTIDE SEQUENCE [LARGE SCALE GENOMIC DNA]</scope>
    <source>
        <strain evidence="2 3">CCFEE 6315</strain>
    </source>
</reference>
<dbReference type="EMBL" id="NAJL01000069">
    <property type="protein sequence ID" value="TKA22647.1"/>
    <property type="molecule type" value="Genomic_DNA"/>
</dbReference>
<evidence type="ECO:0000313" key="2">
    <source>
        <dbReference type="EMBL" id="TKA22647.1"/>
    </source>
</evidence>
<name>A0A4U0TLE1_9PEZI</name>
<dbReference type="OrthoDB" id="3935813at2759"/>
<dbReference type="AlphaFoldDB" id="A0A4U0TLE1"/>
<organism evidence="2 3">
    <name type="scientific">Salinomyces thailandicus</name>
    <dbReference type="NCBI Taxonomy" id="706561"/>
    <lineage>
        <taxon>Eukaryota</taxon>
        <taxon>Fungi</taxon>
        <taxon>Dikarya</taxon>
        <taxon>Ascomycota</taxon>
        <taxon>Pezizomycotina</taxon>
        <taxon>Dothideomycetes</taxon>
        <taxon>Dothideomycetidae</taxon>
        <taxon>Mycosphaerellales</taxon>
        <taxon>Teratosphaeriaceae</taxon>
        <taxon>Salinomyces</taxon>
    </lineage>
</organism>
<dbReference type="Proteomes" id="UP000308549">
    <property type="component" value="Unassembled WGS sequence"/>
</dbReference>